<evidence type="ECO:0000313" key="1">
    <source>
        <dbReference type="EMBL" id="KAF3706983.1"/>
    </source>
</evidence>
<dbReference type="EMBL" id="CM015712">
    <property type="protein sequence ID" value="KAF3706983.1"/>
    <property type="molecule type" value="Genomic_DNA"/>
</dbReference>
<evidence type="ECO:0000313" key="2">
    <source>
        <dbReference type="Proteomes" id="UP000503349"/>
    </source>
</evidence>
<accession>A0A6G1QXF3</accession>
<protein>
    <submittedName>
        <fullName evidence="1">Uncharacterized protein</fullName>
    </submittedName>
</protein>
<dbReference type="AlphaFoldDB" id="A0A6G1QXF3"/>
<name>A0A6G1QXF3_CHAAH</name>
<dbReference type="Proteomes" id="UP000503349">
    <property type="component" value="Chromosome 1"/>
</dbReference>
<proteinExistence type="predicted"/>
<keyword evidence="2" id="KW-1185">Reference proteome</keyword>
<gene>
    <name evidence="1" type="ORF">EXN66_Car000155</name>
</gene>
<organism evidence="1 2">
    <name type="scientific">Channa argus</name>
    <name type="common">Northern snakehead</name>
    <name type="synonym">Ophicephalus argus</name>
    <dbReference type="NCBI Taxonomy" id="215402"/>
    <lineage>
        <taxon>Eukaryota</taxon>
        <taxon>Metazoa</taxon>
        <taxon>Chordata</taxon>
        <taxon>Craniata</taxon>
        <taxon>Vertebrata</taxon>
        <taxon>Euteleostomi</taxon>
        <taxon>Actinopterygii</taxon>
        <taxon>Neopterygii</taxon>
        <taxon>Teleostei</taxon>
        <taxon>Neoteleostei</taxon>
        <taxon>Acanthomorphata</taxon>
        <taxon>Anabantaria</taxon>
        <taxon>Anabantiformes</taxon>
        <taxon>Channoidei</taxon>
        <taxon>Channidae</taxon>
        <taxon>Channa</taxon>
    </lineage>
</organism>
<reference evidence="2" key="2">
    <citation type="submission" date="2019-02" db="EMBL/GenBank/DDBJ databases">
        <title>Opniocepnalus argus Var Kimnra genome.</title>
        <authorList>
            <person name="Zhou C."/>
            <person name="Xiao S."/>
        </authorList>
    </citation>
    <scope>NUCLEOTIDE SEQUENCE [LARGE SCALE GENOMIC DNA]</scope>
</reference>
<sequence>MCRNSTACPQGPLSPLRSSGLFSKRDCNWTHFHIFMSYSAQPHFIKTVNYFILRLMIHICLFFF</sequence>
<reference evidence="1 2" key="1">
    <citation type="submission" date="2019-02" db="EMBL/GenBank/DDBJ databases">
        <title>Opniocepnalus argus genome.</title>
        <authorList>
            <person name="Zhou C."/>
            <person name="Xiao S."/>
        </authorList>
    </citation>
    <scope>NUCLEOTIDE SEQUENCE [LARGE SCALE GENOMIC DNA]</scope>
    <source>
        <strain evidence="1">OARG1902GOOAL</strain>
        <tissue evidence="1">Muscle</tissue>
    </source>
</reference>